<organism evidence="3">
    <name type="scientific">viral metagenome</name>
    <dbReference type="NCBI Taxonomy" id="1070528"/>
    <lineage>
        <taxon>unclassified sequences</taxon>
        <taxon>metagenomes</taxon>
        <taxon>organismal metagenomes</taxon>
    </lineage>
</organism>
<reference evidence="3" key="1">
    <citation type="journal article" date="2020" name="Nature">
        <title>Giant virus diversity and host interactions through global metagenomics.</title>
        <authorList>
            <person name="Schulz F."/>
            <person name="Roux S."/>
            <person name="Paez-Espino D."/>
            <person name="Jungbluth S."/>
            <person name="Walsh D.A."/>
            <person name="Denef V.J."/>
            <person name="McMahon K.D."/>
            <person name="Konstantinidis K.T."/>
            <person name="Eloe-Fadrosh E.A."/>
            <person name="Kyrpides N.C."/>
            <person name="Woyke T."/>
        </authorList>
    </citation>
    <scope>NUCLEOTIDE SEQUENCE</scope>
    <source>
        <strain evidence="3">GVMAG-M-3300023174-92</strain>
    </source>
</reference>
<evidence type="ECO:0000256" key="2">
    <source>
        <dbReference type="SAM" id="MobiDB-lite"/>
    </source>
</evidence>
<dbReference type="EMBL" id="MN739688">
    <property type="protein sequence ID" value="QHT21212.1"/>
    <property type="molecule type" value="Genomic_DNA"/>
</dbReference>
<keyword evidence="1" id="KW-0175">Coiled coil</keyword>
<name>A0A6C0DXM9_9ZZZZ</name>
<proteinExistence type="predicted"/>
<dbReference type="AlphaFoldDB" id="A0A6C0DXM9"/>
<protein>
    <submittedName>
        <fullName evidence="3">Uncharacterized protein</fullName>
    </submittedName>
</protein>
<accession>A0A6C0DXM9</accession>
<evidence type="ECO:0000256" key="1">
    <source>
        <dbReference type="SAM" id="Coils"/>
    </source>
</evidence>
<feature type="coiled-coil region" evidence="1">
    <location>
        <begin position="77"/>
        <end position="104"/>
    </location>
</feature>
<feature type="region of interest" description="Disordered" evidence="2">
    <location>
        <begin position="227"/>
        <end position="252"/>
    </location>
</feature>
<evidence type="ECO:0000313" key="3">
    <source>
        <dbReference type="EMBL" id="QHT21212.1"/>
    </source>
</evidence>
<sequence length="252" mass="29599">MNEPHIEPVRVVQNFMSDTFESLLRVPPSLWNDDNISLLAQLAEKHKINTCDINSNENLLMYLLAVDKNVHGFIQKYQLLQEIMENQTQNATLLEEQLPALERILTIIHNGHHPSLYMEDLSKEITRFVTIKFVVQKNDAFAKQLMKSYKPKPDKKSSQDSARLYKAYESYKTPIFYTAMINLQKCHRLLLINIQDAIDENNRHVNLTEEVEHMDSVVLHQYESMKGYHQSRAENKTRRSRSKSQRNTRSRK</sequence>
<feature type="compositionally biased region" description="Basic residues" evidence="2">
    <location>
        <begin position="238"/>
        <end position="252"/>
    </location>
</feature>